<dbReference type="AlphaFoldDB" id="A0A7S3ABJ7"/>
<keyword evidence="2" id="KW-0004">4Fe-4S</keyword>
<dbReference type="InterPro" id="IPR040072">
    <property type="entry name" value="Methyltransferase_A"/>
</dbReference>
<dbReference type="InterPro" id="IPR007197">
    <property type="entry name" value="rSAM"/>
</dbReference>
<dbReference type="GO" id="GO:0030488">
    <property type="term" value="P:tRNA methylation"/>
    <property type="evidence" value="ECO:0007669"/>
    <property type="project" value="TreeGrafter"/>
</dbReference>
<keyword evidence="5" id="KW-0408">Iron</keyword>
<protein>
    <recommendedName>
        <fullName evidence="7">Radical SAM core domain-containing protein</fullName>
    </recommendedName>
</protein>
<proteinExistence type="predicted"/>
<evidence type="ECO:0000256" key="2">
    <source>
        <dbReference type="ARBA" id="ARBA00022485"/>
    </source>
</evidence>
<evidence type="ECO:0000313" key="9">
    <source>
        <dbReference type="EMBL" id="CAE0066845.1"/>
    </source>
</evidence>
<evidence type="ECO:0000256" key="1">
    <source>
        <dbReference type="ARBA" id="ARBA00001966"/>
    </source>
</evidence>
<evidence type="ECO:0000256" key="4">
    <source>
        <dbReference type="ARBA" id="ARBA00022723"/>
    </source>
</evidence>
<dbReference type="GO" id="GO:0051539">
    <property type="term" value="F:4 iron, 4 sulfur cluster binding"/>
    <property type="evidence" value="ECO:0007669"/>
    <property type="project" value="UniProtKB-KW"/>
</dbReference>
<evidence type="ECO:0000256" key="3">
    <source>
        <dbReference type="ARBA" id="ARBA00022691"/>
    </source>
</evidence>
<dbReference type="PROSITE" id="PS51918">
    <property type="entry name" value="RADICAL_SAM"/>
    <property type="match status" value="1"/>
</dbReference>
<dbReference type="Pfam" id="PF04055">
    <property type="entry name" value="Radical_SAM"/>
    <property type="match status" value="1"/>
</dbReference>
<dbReference type="PANTHER" id="PTHR30544:SF9">
    <property type="entry name" value="RADICAL SAM SUPERFAMILY PROTEIN"/>
    <property type="match status" value="1"/>
</dbReference>
<gene>
    <name evidence="8" type="ORF">RMAR00112_LOCUS34915</name>
    <name evidence="9" type="ORF">RMAR00112_LOCUS34917</name>
</gene>
<comment type="cofactor">
    <cofactor evidence="1">
        <name>[4Fe-4S] cluster</name>
        <dbReference type="ChEBI" id="CHEBI:49883"/>
    </cofactor>
</comment>
<dbReference type="GO" id="GO:0070475">
    <property type="term" value="P:rRNA base methylation"/>
    <property type="evidence" value="ECO:0007669"/>
    <property type="project" value="TreeGrafter"/>
</dbReference>
<dbReference type="GO" id="GO:0003824">
    <property type="term" value="F:catalytic activity"/>
    <property type="evidence" value="ECO:0007669"/>
    <property type="project" value="InterPro"/>
</dbReference>
<dbReference type="GO" id="GO:0046872">
    <property type="term" value="F:metal ion binding"/>
    <property type="evidence" value="ECO:0007669"/>
    <property type="project" value="UniProtKB-KW"/>
</dbReference>
<evidence type="ECO:0000313" key="8">
    <source>
        <dbReference type="EMBL" id="CAE0066843.1"/>
    </source>
</evidence>
<dbReference type="Gene3D" id="3.20.20.70">
    <property type="entry name" value="Aldolase class I"/>
    <property type="match status" value="1"/>
</dbReference>
<dbReference type="EMBL" id="HBHW01044908">
    <property type="protein sequence ID" value="CAE0066845.1"/>
    <property type="molecule type" value="Transcribed_RNA"/>
</dbReference>
<dbReference type="InterPro" id="IPR013785">
    <property type="entry name" value="Aldolase_TIM"/>
</dbReference>
<keyword evidence="4" id="KW-0479">Metal-binding</keyword>
<name>A0A7S3ABJ7_9RHOD</name>
<organism evidence="9">
    <name type="scientific">Rhodosorus marinus</name>
    <dbReference type="NCBI Taxonomy" id="101924"/>
    <lineage>
        <taxon>Eukaryota</taxon>
        <taxon>Rhodophyta</taxon>
        <taxon>Stylonematophyceae</taxon>
        <taxon>Stylonematales</taxon>
        <taxon>Stylonemataceae</taxon>
        <taxon>Rhodosorus</taxon>
    </lineage>
</organism>
<keyword evidence="3" id="KW-0949">S-adenosyl-L-methionine</keyword>
<evidence type="ECO:0000256" key="5">
    <source>
        <dbReference type="ARBA" id="ARBA00023004"/>
    </source>
</evidence>
<dbReference type="EMBL" id="HBHW01044906">
    <property type="protein sequence ID" value="CAE0066843.1"/>
    <property type="molecule type" value="Transcribed_RNA"/>
</dbReference>
<evidence type="ECO:0000259" key="7">
    <source>
        <dbReference type="PROSITE" id="PS51918"/>
    </source>
</evidence>
<feature type="domain" description="Radical SAM core" evidence="7">
    <location>
        <begin position="1"/>
        <end position="162"/>
    </location>
</feature>
<accession>A0A7S3ABJ7</accession>
<dbReference type="PANTHER" id="PTHR30544">
    <property type="entry name" value="23S RRNA METHYLTRANSFERASE"/>
    <property type="match status" value="1"/>
</dbReference>
<keyword evidence="6" id="KW-0411">Iron-sulfur</keyword>
<reference evidence="9" key="1">
    <citation type="submission" date="2021-01" db="EMBL/GenBank/DDBJ databases">
        <authorList>
            <person name="Corre E."/>
            <person name="Pelletier E."/>
            <person name="Niang G."/>
            <person name="Scheremetjew M."/>
            <person name="Finn R."/>
            <person name="Kale V."/>
            <person name="Holt S."/>
            <person name="Cochrane G."/>
            <person name="Meng A."/>
            <person name="Brown T."/>
            <person name="Cohen L."/>
        </authorList>
    </citation>
    <scope>NUCLEOTIDE SEQUENCE</scope>
    <source>
        <strain evidence="9">CCMP 769</strain>
    </source>
</reference>
<sequence>MGLRRHLSLGEIVDQVVLSKRFFDDKDEAGKRITNIVFMGMGEPLHNTENVIQATNILTSNKGLGLSHNKVTVSTSGLVPEIVRFFKESPANLAVSLNATTDEIRDWIMPINKKYNLASLLGTLKTVIPRRDDGKALKKVSDMALFGKPIVRGGSLAWERDF</sequence>
<evidence type="ECO:0000256" key="6">
    <source>
        <dbReference type="ARBA" id="ARBA00023014"/>
    </source>
</evidence>